<feature type="transmembrane region" description="Helical" evidence="3">
    <location>
        <begin position="266"/>
        <end position="285"/>
    </location>
</feature>
<name>A0ABU8ZP43_9BIFI</name>
<dbReference type="Proteomes" id="UP001373159">
    <property type="component" value="Unassembled WGS sequence"/>
</dbReference>
<evidence type="ECO:0000313" key="5">
    <source>
        <dbReference type="Proteomes" id="UP001373159"/>
    </source>
</evidence>
<evidence type="ECO:0000256" key="3">
    <source>
        <dbReference type="SAM" id="Phobius"/>
    </source>
</evidence>
<dbReference type="InterPro" id="IPR005754">
    <property type="entry name" value="Sortase"/>
</dbReference>
<reference evidence="4 5" key="1">
    <citation type="submission" date="2024-02" db="EMBL/GenBank/DDBJ databases">
        <title>Bifidobacterium honeyensis sp. nov., isolated from the comb honey.</title>
        <authorList>
            <person name="Liu W."/>
            <person name="Li Y."/>
        </authorList>
    </citation>
    <scope>NUCLEOTIDE SEQUENCE [LARGE SCALE GENOMIC DNA]</scope>
    <source>
        <strain evidence="4 5">IMAU50988</strain>
    </source>
</reference>
<keyword evidence="3" id="KW-0812">Transmembrane</keyword>
<keyword evidence="3" id="KW-1133">Transmembrane helix</keyword>
<dbReference type="RefSeq" id="WP_340469592.1">
    <property type="nucleotide sequence ID" value="NZ_JBANBB010000001.1"/>
</dbReference>
<keyword evidence="3" id="KW-0472">Membrane</keyword>
<proteinExistence type="predicted"/>
<evidence type="ECO:0000313" key="4">
    <source>
        <dbReference type="EMBL" id="MEK0307017.1"/>
    </source>
</evidence>
<comment type="caution">
    <text evidence="4">The sequence shown here is derived from an EMBL/GenBank/DDBJ whole genome shotgun (WGS) entry which is preliminary data.</text>
</comment>
<evidence type="ECO:0000256" key="2">
    <source>
        <dbReference type="SAM" id="MobiDB-lite"/>
    </source>
</evidence>
<dbReference type="InterPro" id="IPR023365">
    <property type="entry name" value="Sortase_dom-sf"/>
</dbReference>
<sequence length="352" mass="39036">MRVRSGPRRERSHASTSPNRVQRRQWAHNAVDLLVFLIGMGIFLYPLIASYVNYRESSSHVDSYDAIVAGLTPQQKQKMWEDAKQYDRELGIPSLRDPFKYKTVAPPLNRYYKMLNVDGKGMMAYIDIPKISVKVPLYHSTSDQVLTNATGHIPTTHLPTDNRTVHSVVTGHTGEVGHIIFDNLTQMRVGDVFQMRVLDHHMSYRVDQIKIILPNEVDSLQPVDGVNYVTLLTCYPYGINSHRLIVRGRYIGDNIPSSQPTGAPRWMLWVLLALFVLSAVGLWQVSKKRREYRAGPAVAVEGSPVHDRAGEADGAGDADGADGGSDQALPRNSGDSGDFPSPGPALPRDSPG</sequence>
<accession>A0ABU8ZP43</accession>
<keyword evidence="5" id="KW-1185">Reference proteome</keyword>
<dbReference type="CDD" id="cd05827">
    <property type="entry name" value="Sortase_C"/>
    <property type="match status" value="1"/>
</dbReference>
<protein>
    <submittedName>
        <fullName evidence="4">Class C sortase</fullName>
    </submittedName>
</protein>
<gene>
    <name evidence="4" type="ORF">V8P97_06025</name>
</gene>
<keyword evidence="1" id="KW-0378">Hydrolase</keyword>
<organism evidence="4 5">
    <name type="scientific">Bifidobacterium favimelis</name>
    <dbReference type="NCBI Taxonomy" id="3122979"/>
    <lineage>
        <taxon>Bacteria</taxon>
        <taxon>Bacillati</taxon>
        <taxon>Actinomycetota</taxon>
        <taxon>Actinomycetes</taxon>
        <taxon>Bifidobacteriales</taxon>
        <taxon>Bifidobacteriaceae</taxon>
        <taxon>Bifidobacterium</taxon>
    </lineage>
</organism>
<feature type="region of interest" description="Disordered" evidence="2">
    <location>
        <begin position="294"/>
        <end position="352"/>
    </location>
</feature>
<dbReference type="InterPro" id="IPR042002">
    <property type="entry name" value="Sortase_C"/>
</dbReference>
<dbReference type="EMBL" id="JBANBB010000001">
    <property type="protein sequence ID" value="MEK0307017.1"/>
    <property type="molecule type" value="Genomic_DNA"/>
</dbReference>
<dbReference type="Gene3D" id="2.40.260.10">
    <property type="entry name" value="Sortase"/>
    <property type="match status" value="1"/>
</dbReference>
<dbReference type="NCBIfam" id="TIGR01076">
    <property type="entry name" value="sortase_fam"/>
    <property type="match status" value="1"/>
</dbReference>
<feature type="transmembrane region" description="Helical" evidence="3">
    <location>
        <begin position="30"/>
        <end position="52"/>
    </location>
</feature>
<dbReference type="NCBIfam" id="NF033745">
    <property type="entry name" value="class_C_sortase"/>
    <property type="match status" value="1"/>
</dbReference>
<feature type="region of interest" description="Disordered" evidence="2">
    <location>
        <begin position="1"/>
        <end position="21"/>
    </location>
</feature>
<evidence type="ECO:0000256" key="1">
    <source>
        <dbReference type="ARBA" id="ARBA00022801"/>
    </source>
</evidence>
<dbReference type="SUPFAM" id="SSF63817">
    <property type="entry name" value="Sortase"/>
    <property type="match status" value="1"/>
</dbReference>
<dbReference type="Pfam" id="PF04203">
    <property type="entry name" value="Sortase"/>
    <property type="match status" value="1"/>
</dbReference>